<evidence type="ECO:0000313" key="4">
    <source>
        <dbReference type="Proteomes" id="UP000052008"/>
    </source>
</evidence>
<evidence type="ECO:0000313" key="3">
    <source>
        <dbReference type="EMBL" id="KPJ52829.1"/>
    </source>
</evidence>
<dbReference type="InterPro" id="IPR008965">
    <property type="entry name" value="CBM2/CBM3_carb-bd_dom_sf"/>
</dbReference>
<evidence type="ECO:0000256" key="1">
    <source>
        <dbReference type="SAM" id="MobiDB-lite"/>
    </source>
</evidence>
<evidence type="ECO:0000259" key="2">
    <source>
        <dbReference type="Pfam" id="PF00963"/>
    </source>
</evidence>
<dbReference type="Pfam" id="PF00963">
    <property type="entry name" value="Cohesin"/>
    <property type="match status" value="1"/>
</dbReference>
<comment type="caution">
    <text evidence="3">The sequence shown here is derived from an EMBL/GenBank/DDBJ whole genome shotgun (WGS) entry which is preliminary data.</text>
</comment>
<dbReference type="AlphaFoldDB" id="A0A0S7WRK4"/>
<reference evidence="3 4" key="1">
    <citation type="journal article" date="2015" name="Microbiome">
        <title>Genomic resolution of linkages in carbon, nitrogen, and sulfur cycling among widespread estuary sediment bacteria.</title>
        <authorList>
            <person name="Baker B.J."/>
            <person name="Lazar C.S."/>
            <person name="Teske A.P."/>
            <person name="Dick G.J."/>
        </authorList>
    </citation>
    <scope>NUCLEOTIDE SEQUENCE [LARGE SCALE GENOMIC DNA]</scope>
    <source>
        <strain evidence="3">DG_24</strain>
    </source>
</reference>
<dbReference type="CDD" id="cd08547">
    <property type="entry name" value="Type_II_cohesin"/>
    <property type="match status" value="1"/>
</dbReference>
<organism evidence="3 4">
    <name type="scientific">candidate division TA06 bacterium DG_24</name>
    <dbReference type="NCBI Taxonomy" id="1703770"/>
    <lineage>
        <taxon>Bacteria</taxon>
        <taxon>Bacteria division TA06</taxon>
    </lineage>
</organism>
<gene>
    <name evidence="3" type="ORF">AMJ39_06785</name>
</gene>
<feature type="compositionally biased region" description="Low complexity" evidence="1">
    <location>
        <begin position="53"/>
        <end position="73"/>
    </location>
</feature>
<dbReference type="InterPro" id="IPR002102">
    <property type="entry name" value="Cohesin_dom"/>
</dbReference>
<accession>A0A0S7WRK4</accession>
<dbReference type="GO" id="GO:0000272">
    <property type="term" value="P:polysaccharide catabolic process"/>
    <property type="evidence" value="ECO:0007669"/>
    <property type="project" value="InterPro"/>
</dbReference>
<dbReference type="Proteomes" id="UP000052008">
    <property type="component" value="Unassembled WGS sequence"/>
</dbReference>
<dbReference type="GO" id="GO:0030246">
    <property type="term" value="F:carbohydrate binding"/>
    <property type="evidence" value="ECO:0007669"/>
    <property type="project" value="InterPro"/>
</dbReference>
<proteinExistence type="predicted"/>
<protein>
    <recommendedName>
        <fullName evidence="2">Cohesin domain-containing protein</fullName>
    </recommendedName>
</protein>
<dbReference type="STRING" id="1703770.AMJ39_06785"/>
<dbReference type="EMBL" id="LIZS01000040">
    <property type="protein sequence ID" value="KPJ52829.1"/>
    <property type="molecule type" value="Genomic_DNA"/>
</dbReference>
<name>A0A0S7WRK4_UNCT6</name>
<feature type="domain" description="Cohesin" evidence="2">
    <location>
        <begin position="219"/>
        <end position="331"/>
    </location>
</feature>
<dbReference type="Gene3D" id="2.60.40.680">
    <property type="match status" value="1"/>
</dbReference>
<feature type="region of interest" description="Disordered" evidence="1">
    <location>
        <begin position="49"/>
        <end position="146"/>
    </location>
</feature>
<sequence>MGTRRSTIILVVLLIAGLVAYAAERRVLASRQRTLDQLRSISVASLEEEARLPAGSGPGAEASADDAASAVGPGRPGATPTDEDSSGQGESPALEGRSTVAEDAGSRGEEGASVYIGWSSESDSETTAREQGAEPSRISPPEEVTELVQEATGPFGAVLDASAEPEDPWGNWLAPPDTQSGWFFGAAESVQAGPIWDETGEEPGVGGTSRTSISFTPQSQSPRLGQIVTVQVNVQNVSDFFRASFDVEFDPGILEAVNVKEGNFASKDWRPATFESQIDNAAGRIFVTVARENPGDGGVAGSGSLARIKFRALSAGVSTLGFVSGVVMDSKSMFVPVQLGSGTVKVRSSR</sequence>
<dbReference type="SUPFAM" id="SSF49384">
    <property type="entry name" value="Carbohydrate-binding domain"/>
    <property type="match status" value="1"/>
</dbReference>